<protein>
    <submittedName>
        <fullName evidence="1">RNA pseudouridine synthase</fullName>
    </submittedName>
</protein>
<feature type="non-terminal residue" evidence="1">
    <location>
        <position position="1"/>
    </location>
</feature>
<evidence type="ECO:0000313" key="1">
    <source>
        <dbReference type="EMBL" id="MEE1974346.1"/>
    </source>
</evidence>
<keyword evidence="2" id="KW-1185">Reference proteome</keyword>
<feature type="non-terminal residue" evidence="1">
    <location>
        <position position="85"/>
    </location>
</feature>
<organism evidence="1 2">
    <name type="scientific">Maribacter flavus</name>
    <dbReference type="NCBI Taxonomy" id="1658664"/>
    <lineage>
        <taxon>Bacteria</taxon>
        <taxon>Pseudomonadati</taxon>
        <taxon>Bacteroidota</taxon>
        <taxon>Flavobacteriia</taxon>
        <taxon>Flavobacteriales</taxon>
        <taxon>Flavobacteriaceae</taxon>
        <taxon>Maribacter</taxon>
    </lineage>
</organism>
<comment type="caution">
    <text evidence="1">The sequence shown here is derived from an EMBL/GenBank/DDBJ whole genome shotgun (WGS) entry which is preliminary data.</text>
</comment>
<reference evidence="1 2" key="1">
    <citation type="submission" date="2024-01" db="EMBL/GenBank/DDBJ databases">
        <title>Maribacter spp. originated from different algae showed divergent polysaccharides utilization ability.</title>
        <authorList>
            <person name="Wang H."/>
            <person name="Wu Y."/>
        </authorList>
    </citation>
    <scope>NUCLEOTIDE SEQUENCE [LARGE SCALE GENOMIC DNA]</scope>
    <source>
        <strain evidence="1 2">KPT27_14</strain>
    </source>
</reference>
<gene>
    <name evidence="1" type="ORF">V1H85_17975</name>
</gene>
<accession>A0ABU7IN17</accession>
<sequence>GQPPAGSGECAAPKLFQFAYQNNYKPIAMAEFWWGASPKSEVRRHKEFYPSCRGKCEPILGHMMKGLSIEPNPMEKPIKTVDKLE</sequence>
<proteinExistence type="predicted"/>
<evidence type="ECO:0000313" key="2">
    <source>
        <dbReference type="Proteomes" id="UP001343698"/>
    </source>
</evidence>
<dbReference type="Proteomes" id="UP001343698">
    <property type="component" value="Unassembled WGS sequence"/>
</dbReference>
<name>A0ABU7IN17_9FLAO</name>
<dbReference type="EMBL" id="JAZDDF010000096">
    <property type="protein sequence ID" value="MEE1974346.1"/>
    <property type="molecule type" value="Genomic_DNA"/>
</dbReference>